<feature type="compositionally biased region" description="Low complexity" evidence="1">
    <location>
        <begin position="549"/>
        <end position="593"/>
    </location>
</feature>
<feature type="compositionally biased region" description="Basic and acidic residues" evidence="1">
    <location>
        <begin position="1"/>
        <end position="13"/>
    </location>
</feature>
<feature type="compositionally biased region" description="Gly residues" evidence="1">
    <location>
        <begin position="308"/>
        <end position="326"/>
    </location>
</feature>
<evidence type="ECO:0000313" key="4">
    <source>
        <dbReference type="Proteomes" id="UP000654075"/>
    </source>
</evidence>
<feature type="compositionally biased region" description="Basic and acidic residues" evidence="1">
    <location>
        <begin position="24"/>
        <end position="44"/>
    </location>
</feature>
<feature type="region of interest" description="Disordered" evidence="1">
    <location>
        <begin position="959"/>
        <end position="1018"/>
    </location>
</feature>
<feature type="region of interest" description="Disordered" evidence="1">
    <location>
        <begin position="691"/>
        <end position="757"/>
    </location>
</feature>
<name>A0A813GGD9_POLGL</name>
<dbReference type="OrthoDB" id="428109at2759"/>
<dbReference type="SUPFAM" id="SSF52047">
    <property type="entry name" value="RNI-like"/>
    <property type="match status" value="1"/>
</dbReference>
<dbReference type="PANTHER" id="PTHR45725:SF1">
    <property type="entry name" value="DISHEVELLED ASSOCIATED ACTIVATOR OF MORPHOGENESIS, ISOFORM D"/>
    <property type="match status" value="1"/>
</dbReference>
<dbReference type="AlphaFoldDB" id="A0A813GGD9"/>
<sequence length="1018" mass="107915">MARDWSRSSRDWHGAWPGDWEGSWQDRADSSWRQDDKGWHDVRTKWPQLPPPPPLPPPLSAPPAASPPTGSPPPSGAPPSGQQKRRQPLGGGSKEQKWASSAAARVIAHRPPWCNKKDPQRIDKLDLRFGGLTITDPNPQITVSAICARLQKEFANHNSAGSGQTGPSGATDALRLVPCWADLRGMGLGDADLNELLSCFQTLGVRVERLWLTGNNLGPKSGALLMPVVRSGALEELHLSCNAFDDETAFELLLALARSEGHTAPGASGAPAASPAAAAASIGFAQPIRPQPKRRPAAGATQVLETVGGVGGGGGSGGCSGGGGGSSSSSSSSSSKVCSNVELQHVSGASQERRSEALSEVARSQTELGEKEGESTATWKPFWVFLASNKIRDPPTVLERLRRAGVWAYVEDGNGPGHWPRLNVDKPLLFLPQFCEQQICESYSDLNPSDVEKAKTRLFDGLPSLTAVMAESCRLAGADLSYVDLTHLSKGGYSDRSLCRPEAPERLPTPERPENSNVAKPEARPAAPARCSERDPALTARADRSAPSQLPQHGQQPQQQQQLQLQHQQQKPQKQQQQQQQEQQQQQQQQQWQTERQIPSSQSAGREPAADEVRQQNSRSKSIAGGEVANAISSLRNLFHGGGLNLSGVNFSDGSCPQLAPFLAQVMAPQTQSSTAIPLLSANLADLKPGPVQLPTSSTMVGSASVHGPTGSVGDQETGTGEVDVSSPCTPPDRLDSSSSTATSAPSEDPLGQTSGEPIQTLLDRARAFSAAYIQSLSSAVIPQGFQSAGSSGVQSGHVNGSLFQLPFLQPLPAPNWSFGNCQTSPTAAVAQAPFFPMPAPAFASSLLAVNSNSQFLQGGPQYLQSLLSPPHFWPAQMQQQGPVPVLQQPTLGAAVPGMGSGSATASVPQINLPSPAPPRPSVLNTSGSSSASISVGSVNWWGGEPALPQRPADELLEELQEPQRPPEPWKPAADLEPEVNNNNNNNIFDEAAPWKAQRRRMRRRVGDAPDALAAMPP</sequence>
<feature type="compositionally biased region" description="Polar residues" evidence="1">
    <location>
        <begin position="336"/>
        <end position="350"/>
    </location>
</feature>
<dbReference type="PANTHER" id="PTHR45725">
    <property type="entry name" value="FORMIN HOMOLOGY 2 FAMILY MEMBER"/>
    <property type="match status" value="1"/>
</dbReference>
<dbReference type="Gene3D" id="3.80.10.10">
    <property type="entry name" value="Ribonuclease Inhibitor"/>
    <property type="match status" value="1"/>
</dbReference>
<dbReference type="InterPro" id="IPR032675">
    <property type="entry name" value="LRR_dom_sf"/>
</dbReference>
<proteinExistence type="predicted"/>
<evidence type="ECO:0000313" key="3">
    <source>
        <dbReference type="EMBL" id="CAE8678403.1"/>
    </source>
</evidence>
<feature type="compositionally biased region" description="Polar residues" evidence="1">
    <location>
        <begin position="594"/>
        <end position="604"/>
    </location>
</feature>
<feature type="compositionally biased region" description="Basic and acidic residues" evidence="1">
    <location>
        <begin position="497"/>
        <end position="514"/>
    </location>
</feature>
<feature type="compositionally biased region" description="Basic and acidic residues" evidence="1">
    <location>
        <begin position="531"/>
        <end position="544"/>
    </location>
</feature>
<dbReference type="Proteomes" id="UP000626109">
    <property type="component" value="Unassembled WGS sequence"/>
</dbReference>
<comment type="caution">
    <text evidence="2">The sequence shown here is derived from an EMBL/GenBank/DDBJ whole genome shotgun (WGS) entry which is preliminary data.</text>
</comment>
<organism evidence="2 4">
    <name type="scientific">Polarella glacialis</name>
    <name type="common">Dinoflagellate</name>
    <dbReference type="NCBI Taxonomy" id="89957"/>
    <lineage>
        <taxon>Eukaryota</taxon>
        <taxon>Sar</taxon>
        <taxon>Alveolata</taxon>
        <taxon>Dinophyceae</taxon>
        <taxon>Suessiales</taxon>
        <taxon>Suessiaceae</taxon>
        <taxon>Polarella</taxon>
    </lineage>
</organism>
<dbReference type="Proteomes" id="UP000654075">
    <property type="component" value="Unassembled WGS sequence"/>
</dbReference>
<feature type="compositionally biased region" description="Polar residues" evidence="1">
    <location>
        <begin position="902"/>
        <end position="913"/>
    </location>
</feature>
<protein>
    <submittedName>
        <fullName evidence="2">Uncharacterized protein</fullName>
    </submittedName>
</protein>
<dbReference type="EMBL" id="CAJNNV010028351">
    <property type="protein sequence ID" value="CAE8624282.1"/>
    <property type="molecule type" value="Genomic_DNA"/>
</dbReference>
<evidence type="ECO:0000256" key="1">
    <source>
        <dbReference type="SAM" id="MobiDB-lite"/>
    </source>
</evidence>
<feature type="region of interest" description="Disordered" evidence="1">
    <location>
        <begin position="493"/>
        <end position="624"/>
    </location>
</feature>
<dbReference type="EMBL" id="CAJNNW010025685">
    <property type="protein sequence ID" value="CAE8678403.1"/>
    <property type="molecule type" value="Genomic_DNA"/>
</dbReference>
<feature type="region of interest" description="Disordered" evidence="1">
    <location>
        <begin position="1"/>
        <end position="104"/>
    </location>
</feature>
<feature type="compositionally biased region" description="Low complexity" evidence="1">
    <location>
        <begin position="737"/>
        <end position="747"/>
    </location>
</feature>
<evidence type="ECO:0000313" key="2">
    <source>
        <dbReference type="EMBL" id="CAE8624282.1"/>
    </source>
</evidence>
<feature type="compositionally biased region" description="Pro residues" evidence="1">
    <location>
        <begin position="48"/>
        <end position="77"/>
    </location>
</feature>
<feature type="region of interest" description="Disordered" evidence="1">
    <location>
        <begin position="899"/>
        <end position="930"/>
    </location>
</feature>
<feature type="region of interest" description="Disordered" evidence="1">
    <location>
        <begin position="305"/>
        <end position="373"/>
    </location>
</feature>
<gene>
    <name evidence="2" type="ORF">PGLA1383_LOCUS41429</name>
    <name evidence="3" type="ORF">PGLA2088_LOCUS20787</name>
</gene>
<dbReference type="InterPro" id="IPR051425">
    <property type="entry name" value="Formin_Homology"/>
</dbReference>
<keyword evidence="4" id="KW-1185">Reference proteome</keyword>
<accession>A0A813GGD9</accession>
<reference evidence="2" key="1">
    <citation type="submission" date="2021-02" db="EMBL/GenBank/DDBJ databases">
        <authorList>
            <person name="Dougan E. K."/>
            <person name="Rhodes N."/>
            <person name="Thang M."/>
            <person name="Chan C."/>
        </authorList>
    </citation>
    <scope>NUCLEOTIDE SEQUENCE</scope>
</reference>